<feature type="chain" id="PRO_5043915689" evidence="2">
    <location>
        <begin position="20"/>
        <end position="846"/>
    </location>
</feature>
<feature type="compositionally biased region" description="Low complexity" evidence="1">
    <location>
        <begin position="474"/>
        <end position="493"/>
    </location>
</feature>
<dbReference type="AlphaFoldDB" id="A0A2K9NRE5"/>
<feature type="region of interest" description="Disordered" evidence="1">
    <location>
        <begin position="471"/>
        <end position="499"/>
    </location>
</feature>
<feature type="region of interest" description="Disordered" evidence="1">
    <location>
        <begin position="635"/>
        <end position="700"/>
    </location>
</feature>
<dbReference type="KEGG" id="bsto:C0V70_08165"/>
<name>A0A2K9NRE5_BACTC</name>
<feature type="region of interest" description="Disordered" evidence="1">
    <location>
        <begin position="801"/>
        <end position="822"/>
    </location>
</feature>
<sequence>MKIFTYLFAAMMLSANSYAQLKFGDRAASPGLQFGDINKATSCDRDGLFLAAPTYGLGAFLTNGSKINKFTSCYEGKSAAFGAERYSLTRCQQAIECKKMWDDSQADNINMVLNKIVAKDYGKNVLKQSIDSMENLEELKRFAFRKYGLIEKGCQNRFELKANDSCRPDLLVGVFENFQEKCLGGSSCFNKKLGGNDVVENYSDFKQALKTPKEKSNFMLDFLYNRVNATNAKNLADDKVRMEKLSVLVTSEHFKKATADQKMDLFFDEMGTDMLDKLNDPVLAMDFGSMLNSDLLKKSPKYKQLSAILSDKDLTKESFTEKFEGYRKNRVTEILQKGEFCENTKKMQNICIEVTGIADGKMLPKDATNADHISSKQVEQDSDYERLKILASAKDGDEDKINMFIEAKRCTVFDLGSDRFSLNGKVIDPFGSISSSMTSGMVYDGHEKYSGTKDATREDSITNYIGQTGEYYTSKSDSSRSGASSLGESSSGGDIQVHEESSEGLAGGFNNAISNQIPMNNYSSTFADSYNANQFGSTFVDQAALTQPDAKKDETTSSESSSSGTTASGAMNDKVNDLMKRLSAAEERVEKMKAESEAAEADRAKQKKIDEENALIKELRGQITDLKSQSKKEATVASAPVQTQEAQKSVASNYNSYNSSPVMGYTRGESATAKSQSAENFDSGRSSQASPTSGSSISRSVASSSGAVLTSTSNSDGVKTTTLASGLVLTTIDGLTSEKATQTISNRIMELNGAPFYIEEGGLVKEIIPVVKDGKVLLDDKGNPIFEKIVKGKVGDKKFAKKGKEREPASITDAADLKRDQEEKVKRERAEYLKLKNITNGAINKK</sequence>
<feature type="compositionally biased region" description="Polar residues" evidence="1">
    <location>
        <begin position="672"/>
        <end position="692"/>
    </location>
</feature>
<feature type="region of interest" description="Disordered" evidence="1">
    <location>
        <begin position="547"/>
        <end position="575"/>
    </location>
</feature>
<proteinExistence type="predicted"/>
<dbReference type="RefSeq" id="WP_102243374.1">
    <property type="nucleotide sequence ID" value="NZ_CP025704.1"/>
</dbReference>
<feature type="region of interest" description="Disordered" evidence="1">
    <location>
        <begin position="587"/>
        <end position="606"/>
    </location>
</feature>
<feature type="signal peptide" evidence="2">
    <location>
        <begin position="1"/>
        <end position="19"/>
    </location>
</feature>
<accession>A0A2K9NRE5</accession>
<evidence type="ECO:0000313" key="3">
    <source>
        <dbReference type="EMBL" id="AUN98083.1"/>
    </source>
</evidence>
<dbReference type="Proteomes" id="UP000235584">
    <property type="component" value="Chromosome"/>
</dbReference>
<organism evidence="3 4">
    <name type="scientific">Bacteriovorax stolpii</name>
    <name type="common">Bdellovibrio stolpii</name>
    <dbReference type="NCBI Taxonomy" id="960"/>
    <lineage>
        <taxon>Bacteria</taxon>
        <taxon>Pseudomonadati</taxon>
        <taxon>Bdellovibrionota</taxon>
        <taxon>Bacteriovoracia</taxon>
        <taxon>Bacteriovoracales</taxon>
        <taxon>Bacteriovoracaceae</taxon>
        <taxon>Bacteriovorax</taxon>
    </lineage>
</organism>
<reference evidence="3 4" key="1">
    <citation type="submission" date="2018-01" db="EMBL/GenBank/DDBJ databases">
        <title>Complete genome sequence of Bacteriovorax stolpii DSM12778.</title>
        <authorList>
            <person name="Tang B."/>
            <person name="Chang J."/>
        </authorList>
    </citation>
    <scope>NUCLEOTIDE SEQUENCE [LARGE SCALE GENOMIC DNA]</scope>
    <source>
        <strain evidence="3 4">DSM 12778</strain>
    </source>
</reference>
<evidence type="ECO:0000313" key="4">
    <source>
        <dbReference type="Proteomes" id="UP000235584"/>
    </source>
</evidence>
<evidence type="ECO:0000256" key="1">
    <source>
        <dbReference type="SAM" id="MobiDB-lite"/>
    </source>
</evidence>
<keyword evidence="4" id="KW-1185">Reference proteome</keyword>
<protein>
    <submittedName>
        <fullName evidence="3">Uncharacterized protein</fullName>
    </submittedName>
</protein>
<feature type="compositionally biased region" description="Polar residues" evidence="1">
    <location>
        <begin position="640"/>
        <end position="651"/>
    </location>
</feature>
<evidence type="ECO:0000256" key="2">
    <source>
        <dbReference type="SAM" id="SignalP"/>
    </source>
</evidence>
<gene>
    <name evidence="3" type="ORF">C0V70_08165</name>
</gene>
<feature type="compositionally biased region" description="Low complexity" evidence="1">
    <location>
        <begin position="557"/>
        <end position="570"/>
    </location>
</feature>
<dbReference type="EMBL" id="CP025704">
    <property type="protein sequence ID" value="AUN98083.1"/>
    <property type="molecule type" value="Genomic_DNA"/>
</dbReference>
<keyword evidence="2" id="KW-0732">Signal</keyword>